<name>A0A9P0E5U5_NEZVI</name>
<gene>
    <name evidence="2" type="ORF">NEZAVI_LOCUS1619</name>
</gene>
<feature type="compositionally biased region" description="Basic and acidic residues" evidence="1">
    <location>
        <begin position="965"/>
        <end position="975"/>
    </location>
</feature>
<evidence type="ECO:0000256" key="1">
    <source>
        <dbReference type="SAM" id="MobiDB-lite"/>
    </source>
</evidence>
<dbReference type="Proteomes" id="UP001152798">
    <property type="component" value="Chromosome 1"/>
</dbReference>
<feature type="region of interest" description="Disordered" evidence="1">
    <location>
        <begin position="962"/>
        <end position="992"/>
    </location>
</feature>
<proteinExistence type="predicted"/>
<sequence length="992" mass="114447">MTANSPETSVSSTEKADIPLETKSVGLLSSSFPFTQKQLILVNSFPWMDEFFRLCYKDMTNPTARGLEKLMIFYHQNISQSVKEDICKPNRCAKLRCNMGDVLIFFHMSYSDNKPPFEHSSYLAKMSDLMALYMDLEIKASRSGNEILPRIASRITSCLNVFFGRSHDYILDTILKTKMIAKSSWELCDLIFRRVLRECPGSSAYVLTFIRYILAFKLWKVIVVTKKDKITIQSVAEIHLKLPPLFREKISVCAPLRDILPRIPKARTDIVTFLLEAKYSIKDKIKMFLKAVDDPKVQCALDHHHFSPLNNSSISAEKEDNDNNLLMNDWSNMSIESDIGDSLLLNKIIYGSDNKKLHKLKNGLKSISKNEIKKKYKKIEIPLEDIGEDDKESSFEIAEDNTISVIKPEDEEIIKKDQINPVDSVCEGDTMEVAAEVELPSSPTEFIDFPTIKLEPQPSQGKDNMVYPWVMPNMQSYYRHNSYDYGFDPKSEEYVADKTPENLQTGIFESISKHEIDSNKGQIYSSVGNSFPPQGLGIIPSEKVMMDTKSIDALRARGILYEKCFPSGEINIPIEERNDDVQSEEIPLREHNEQLPFEEHNDEEMSAEELDVVNINPRCFRAHNEESLLEECIEERTKLNDVDKTLELNRVMPIENNEKPPEKGGLVHDFTLRNDNIIYRFHLKLTSYIPKLNKRSWINLLYPLFSEQEIKTPRCSCPRCTQNFYLLIKYWKIILNSISQLPDKADENGVYSDDFNKNILKEMIDALDESDGFKFLVWESEIDEVYKKIEEIVKEENEHSNLPLKKRKAFSFSSFVKEEESEMSYPNIPMMSIVEFKEKFPHININDVINVNDIINVINLSHPTTTNAPPPPINYTPDYISHPTFPNPADIRYDNVMVQSNITNVPSDQNPVPGAFTTTFIPELQEQNRPKFKTPAQLKEFQHLSAAEDLINFSLTSRAYCNENEEPRMENEREKKKTRQKSKSSRKRKRTT</sequence>
<evidence type="ECO:0000313" key="2">
    <source>
        <dbReference type="EMBL" id="CAH1390413.1"/>
    </source>
</evidence>
<dbReference type="OrthoDB" id="7673806at2759"/>
<evidence type="ECO:0000313" key="3">
    <source>
        <dbReference type="Proteomes" id="UP001152798"/>
    </source>
</evidence>
<dbReference type="AlphaFoldDB" id="A0A9P0E5U5"/>
<protein>
    <submittedName>
        <fullName evidence="2">Uncharacterized protein</fullName>
    </submittedName>
</protein>
<dbReference type="EMBL" id="OV725077">
    <property type="protein sequence ID" value="CAH1390413.1"/>
    <property type="molecule type" value="Genomic_DNA"/>
</dbReference>
<reference evidence="2" key="1">
    <citation type="submission" date="2022-01" db="EMBL/GenBank/DDBJ databases">
        <authorList>
            <person name="King R."/>
        </authorList>
    </citation>
    <scope>NUCLEOTIDE SEQUENCE</scope>
</reference>
<keyword evidence="3" id="KW-1185">Reference proteome</keyword>
<organism evidence="2 3">
    <name type="scientific">Nezara viridula</name>
    <name type="common">Southern green stink bug</name>
    <name type="synonym">Cimex viridulus</name>
    <dbReference type="NCBI Taxonomy" id="85310"/>
    <lineage>
        <taxon>Eukaryota</taxon>
        <taxon>Metazoa</taxon>
        <taxon>Ecdysozoa</taxon>
        <taxon>Arthropoda</taxon>
        <taxon>Hexapoda</taxon>
        <taxon>Insecta</taxon>
        <taxon>Pterygota</taxon>
        <taxon>Neoptera</taxon>
        <taxon>Paraneoptera</taxon>
        <taxon>Hemiptera</taxon>
        <taxon>Heteroptera</taxon>
        <taxon>Panheteroptera</taxon>
        <taxon>Pentatomomorpha</taxon>
        <taxon>Pentatomoidea</taxon>
        <taxon>Pentatomidae</taxon>
        <taxon>Pentatominae</taxon>
        <taxon>Nezara</taxon>
    </lineage>
</organism>
<feature type="compositionally biased region" description="Basic residues" evidence="1">
    <location>
        <begin position="976"/>
        <end position="992"/>
    </location>
</feature>
<accession>A0A9P0E5U5</accession>